<dbReference type="Gene3D" id="3.30.470.20">
    <property type="entry name" value="ATP-grasp fold, B domain"/>
    <property type="match status" value="1"/>
</dbReference>
<reference evidence="14 16" key="1">
    <citation type="submission" date="2018-08" db="EMBL/GenBank/DDBJ databases">
        <title>Proposal of Muricauda 72 sp.nov. and Muricauda NH166 sp.nov., isolated from seawater.</title>
        <authorList>
            <person name="Cheng H."/>
            <person name="Wu Y.-H."/>
            <person name="Guo L.-L."/>
            <person name="Xu X.-W."/>
        </authorList>
    </citation>
    <scope>NUCLEOTIDE SEQUENCE [LARGE SCALE GENOMIC DNA]</scope>
    <source>
        <strain evidence="14 16">NH166</strain>
    </source>
</reference>
<sequence>MDHHHSDLGGGHGPVHYEINQLTTIILDDFKILGSEEWCRFEELGIPAIKARVDSGAKTSSMQANKIKIFSKGLEDWVRFEVNPLQDNRSISILCQAKLVDVRSVKSSQGISEERPVIKTPVNIGGNVFEIEVTLANRDTMEYRMLLGREALNARYLVDPSQSFCQGDISDEEMSHKYRPYQSDKTGLSIGLLASNPELYSNKRIIEAGEIRGHKVVFLNVENVYMKLDASSPEIRYRGGNILDKFDAVIPRIKPSVTFYGCALLRQFDTLGVYCLNSADSISKSRDKLFASQLFSKHDIHIPITGFAKSPMDTKDLIRMVNGAPLIIKLLESTQGKGVVLAETNKAAESVINAFKSVQTNILVQEFIKEANGQDIRCFVVNGKVVASMQRQAQKGEFRANIHQGGAASLIKITSEERKLAIKSAKVLNLDVAGVDIIRSNRGPLLLEVNSSPGLEGIENTTGMDIANVMIETIERKLKYAQ</sequence>
<evidence type="ECO:0000256" key="4">
    <source>
        <dbReference type="ARBA" id="ARBA00022723"/>
    </source>
</evidence>
<dbReference type="PANTHER" id="PTHR21621:SF7">
    <property type="entry name" value="RIBOSOMAL PROTEIN BS6--L-GLUTAMATE LIGASE"/>
    <property type="match status" value="1"/>
</dbReference>
<dbReference type="PROSITE" id="PS50975">
    <property type="entry name" value="ATP_GRASP"/>
    <property type="match status" value="1"/>
</dbReference>
<evidence type="ECO:0000256" key="9">
    <source>
        <dbReference type="ARBA" id="ARBA00023211"/>
    </source>
</evidence>
<dbReference type="SUPFAM" id="SSF56059">
    <property type="entry name" value="Glutathione synthetase ATP-binding domain-like"/>
    <property type="match status" value="1"/>
</dbReference>
<dbReference type="Proteomes" id="UP000321528">
    <property type="component" value="Unassembled WGS sequence"/>
</dbReference>
<keyword evidence="14" id="KW-0689">Ribosomal protein</keyword>
<feature type="domain" description="ATP-grasp" evidence="13">
    <location>
        <begin position="292"/>
        <end position="475"/>
    </location>
</feature>
<dbReference type="GO" id="GO:0009432">
    <property type="term" value="P:SOS response"/>
    <property type="evidence" value="ECO:0007669"/>
    <property type="project" value="TreeGrafter"/>
</dbReference>
<proteinExistence type="inferred from homology"/>
<dbReference type="Pfam" id="PF18030">
    <property type="entry name" value="Rimk_N"/>
    <property type="match status" value="1"/>
</dbReference>
<keyword evidence="5 12" id="KW-0547">Nucleotide-binding</keyword>
<evidence type="ECO:0000256" key="10">
    <source>
        <dbReference type="ARBA" id="ARBA00061239"/>
    </source>
</evidence>
<name>A0A418N384_9FLAO</name>
<accession>A0A418N384</accession>
<dbReference type="InterPro" id="IPR013815">
    <property type="entry name" value="ATP_grasp_subdomain_1"/>
</dbReference>
<dbReference type="GO" id="GO:0018169">
    <property type="term" value="F:ribosomal S6-glutamic acid ligase activity"/>
    <property type="evidence" value="ECO:0007669"/>
    <property type="project" value="TreeGrafter"/>
</dbReference>
<evidence type="ECO:0000313" key="14">
    <source>
        <dbReference type="EMBL" id="RIV68308.1"/>
    </source>
</evidence>
<dbReference type="SUPFAM" id="SSF50630">
    <property type="entry name" value="Acid proteases"/>
    <property type="match status" value="1"/>
</dbReference>
<dbReference type="Pfam" id="PF05618">
    <property type="entry name" value="Zn_protease"/>
    <property type="match status" value="1"/>
</dbReference>
<evidence type="ECO:0000313" key="16">
    <source>
        <dbReference type="Proteomes" id="UP000284189"/>
    </source>
</evidence>
<keyword evidence="3 14" id="KW-0436">Ligase</keyword>
<comment type="similarity">
    <text evidence="10">In the C-terminal section; belongs to the RimK family.</text>
</comment>
<reference evidence="15 17" key="2">
    <citation type="submission" date="2019-07" db="EMBL/GenBank/DDBJ databases">
        <title>Draft genome of two Muricauda strains isolated from deep sea.</title>
        <authorList>
            <person name="Sun C."/>
        </authorList>
    </citation>
    <scope>NUCLEOTIDE SEQUENCE [LARGE SCALE GENOMIC DNA]</scope>
    <source>
        <strain evidence="15 17">NH166</strain>
    </source>
</reference>
<keyword evidence="14" id="KW-0687">Ribonucleoprotein</keyword>
<evidence type="ECO:0000256" key="8">
    <source>
        <dbReference type="ARBA" id="ARBA00022917"/>
    </source>
</evidence>
<dbReference type="InterPro" id="IPR004666">
    <property type="entry name" value="Rp_bS6_RimK/Lys_biosynth_LsyX"/>
</dbReference>
<keyword evidence="8" id="KW-0648">Protein biosynthesis</keyword>
<dbReference type="InterPro" id="IPR008503">
    <property type="entry name" value="Asp_endopeptidase"/>
</dbReference>
<dbReference type="InterPro" id="IPR011761">
    <property type="entry name" value="ATP-grasp"/>
</dbReference>
<dbReference type="AlphaFoldDB" id="A0A418N384"/>
<protein>
    <recommendedName>
        <fullName evidence="11">Probable alpha-L-glutamate ligase</fullName>
    </recommendedName>
</protein>
<dbReference type="FunFam" id="3.30.1490.20:FF:000005">
    <property type="entry name" value="Probable alpha-L-glutamate ligase 1"/>
    <property type="match status" value="1"/>
</dbReference>
<dbReference type="NCBIfam" id="NF007764">
    <property type="entry name" value="PRK10446.1"/>
    <property type="match status" value="1"/>
</dbReference>
<dbReference type="GO" id="GO:0046872">
    <property type="term" value="F:metal ion binding"/>
    <property type="evidence" value="ECO:0007669"/>
    <property type="project" value="UniProtKB-KW"/>
</dbReference>
<dbReference type="GO" id="GO:0005840">
    <property type="term" value="C:ribosome"/>
    <property type="evidence" value="ECO:0007669"/>
    <property type="project" value="UniProtKB-KW"/>
</dbReference>
<comment type="cofactor">
    <cofactor evidence="1">
        <name>Mn(2+)</name>
        <dbReference type="ChEBI" id="CHEBI:29035"/>
    </cofactor>
</comment>
<dbReference type="FunFam" id="3.30.470.20:FF:000058">
    <property type="entry name" value="Alpha-aminoadipate--LysW ligase LysX protein"/>
    <property type="match status" value="1"/>
</dbReference>
<dbReference type="InterPro" id="IPR041107">
    <property type="entry name" value="Rimk_N"/>
</dbReference>
<evidence type="ECO:0000256" key="11">
    <source>
        <dbReference type="ARBA" id="ARBA00072141"/>
    </source>
</evidence>
<evidence type="ECO:0000313" key="15">
    <source>
        <dbReference type="EMBL" id="TXJ99997.1"/>
    </source>
</evidence>
<evidence type="ECO:0000256" key="7">
    <source>
        <dbReference type="ARBA" id="ARBA00022842"/>
    </source>
</evidence>
<dbReference type="InterPro" id="IPR013651">
    <property type="entry name" value="ATP-grasp_RimK-type"/>
</dbReference>
<dbReference type="OrthoDB" id="3865600at2"/>
<dbReference type="GO" id="GO:0005737">
    <property type="term" value="C:cytoplasm"/>
    <property type="evidence" value="ECO:0007669"/>
    <property type="project" value="TreeGrafter"/>
</dbReference>
<comment type="cofactor">
    <cofactor evidence="2">
        <name>Mg(2+)</name>
        <dbReference type="ChEBI" id="CHEBI:18420"/>
    </cofactor>
</comment>
<keyword evidence="7" id="KW-0460">Magnesium</keyword>
<organism evidence="14 16">
    <name type="scientific">Flagellimonas aequoris</name>
    <dbReference type="NCBI Taxonomy" id="2306997"/>
    <lineage>
        <taxon>Bacteria</taxon>
        <taxon>Pseudomonadati</taxon>
        <taxon>Bacteroidota</taxon>
        <taxon>Flavobacteriia</taxon>
        <taxon>Flavobacteriales</taxon>
        <taxon>Flavobacteriaceae</taxon>
        <taxon>Flagellimonas</taxon>
    </lineage>
</organism>
<dbReference type="EMBL" id="VNWL01000029">
    <property type="protein sequence ID" value="TXJ99997.1"/>
    <property type="molecule type" value="Genomic_DNA"/>
</dbReference>
<dbReference type="InterPro" id="IPR021109">
    <property type="entry name" value="Peptidase_aspartic_dom_sf"/>
</dbReference>
<keyword evidence="9" id="KW-0464">Manganese</keyword>
<evidence type="ECO:0000259" key="13">
    <source>
        <dbReference type="PROSITE" id="PS50975"/>
    </source>
</evidence>
<evidence type="ECO:0000256" key="6">
    <source>
        <dbReference type="ARBA" id="ARBA00022840"/>
    </source>
</evidence>
<evidence type="ECO:0000256" key="12">
    <source>
        <dbReference type="PROSITE-ProRule" id="PRU00409"/>
    </source>
</evidence>
<evidence type="ECO:0000313" key="17">
    <source>
        <dbReference type="Proteomes" id="UP000321528"/>
    </source>
</evidence>
<dbReference type="Pfam" id="PF08443">
    <property type="entry name" value="RimK"/>
    <property type="match status" value="1"/>
</dbReference>
<dbReference type="Gene3D" id="3.40.50.20">
    <property type="match status" value="1"/>
</dbReference>
<dbReference type="Gene3D" id="2.40.70.10">
    <property type="entry name" value="Acid Proteases"/>
    <property type="match status" value="1"/>
</dbReference>
<dbReference type="EMBL" id="QXFJ01000030">
    <property type="protein sequence ID" value="RIV68308.1"/>
    <property type="molecule type" value="Genomic_DNA"/>
</dbReference>
<dbReference type="PANTHER" id="PTHR21621">
    <property type="entry name" value="RIBOSOMAL PROTEIN S6 MODIFICATION PROTEIN"/>
    <property type="match status" value="1"/>
</dbReference>
<evidence type="ECO:0000256" key="2">
    <source>
        <dbReference type="ARBA" id="ARBA00001946"/>
    </source>
</evidence>
<keyword evidence="6 12" id="KW-0067">ATP-binding</keyword>
<keyword evidence="4" id="KW-0479">Metal-binding</keyword>
<dbReference type="GO" id="GO:0005524">
    <property type="term" value="F:ATP binding"/>
    <property type="evidence" value="ECO:0007669"/>
    <property type="project" value="UniProtKB-UniRule"/>
</dbReference>
<evidence type="ECO:0000256" key="3">
    <source>
        <dbReference type="ARBA" id="ARBA00022598"/>
    </source>
</evidence>
<dbReference type="Gene3D" id="3.30.1490.20">
    <property type="entry name" value="ATP-grasp fold, A domain"/>
    <property type="match status" value="1"/>
</dbReference>
<dbReference type="Proteomes" id="UP000284189">
    <property type="component" value="Unassembled WGS sequence"/>
</dbReference>
<evidence type="ECO:0000256" key="5">
    <source>
        <dbReference type="ARBA" id="ARBA00022741"/>
    </source>
</evidence>
<comment type="caution">
    <text evidence="14">The sequence shown here is derived from an EMBL/GenBank/DDBJ whole genome shotgun (WGS) entry which is preliminary data.</text>
</comment>
<gene>
    <name evidence="15" type="primary">rimK</name>
    <name evidence="14" type="ORF">D2U88_13855</name>
    <name evidence="15" type="ORF">FQ019_13705</name>
</gene>
<dbReference type="NCBIfam" id="TIGR00768">
    <property type="entry name" value="rimK_fam"/>
    <property type="match status" value="1"/>
</dbReference>
<evidence type="ECO:0000256" key="1">
    <source>
        <dbReference type="ARBA" id="ARBA00001936"/>
    </source>
</evidence>
<dbReference type="GO" id="GO:0006412">
    <property type="term" value="P:translation"/>
    <property type="evidence" value="ECO:0007669"/>
    <property type="project" value="UniProtKB-KW"/>
</dbReference>
<keyword evidence="17" id="KW-1185">Reference proteome</keyword>